<gene>
    <name evidence="12" type="primary">LOC116306034</name>
</gene>
<dbReference type="AlphaFoldDB" id="A0A6P8IXT9"/>
<dbReference type="Gene3D" id="1.20.1070.10">
    <property type="entry name" value="Rhodopsin 7-helix transmembrane proteins"/>
    <property type="match status" value="1"/>
</dbReference>
<dbReference type="PANTHER" id="PTHR45695">
    <property type="entry name" value="LEUCOKININ RECEPTOR-RELATED"/>
    <property type="match status" value="1"/>
</dbReference>
<evidence type="ECO:0000256" key="8">
    <source>
        <dbReference type="SAM" id="MobiDB-lite"/>
    </source>
</evidence>
<dbReference type="InterPro" id="IPR017452">
    <property type="entry name" value="GPCR_Rhodpsn_7TM"/>
</dbReference>
<dbReference type="KEGG" id="aten:116306034"/>
<evidence type="ECO:0000256" key="7">
    <source>
        <dbReference type="ARBA" id="ARBA00023224"/>
    </source>
</evidence>
<feature type="compositionally biased region" description="Basic residues" evidence="8">
    <location>
        <begin position="327"/>
        <end position="340"/>
    </location>
</feature>
<dbReference type="OrthoDB" id="5985946at2759"/>
<evidence type="ECO:0000259" key="10">
    <source>
        <dbReference type="PROSITE" id="PS50262"/>
    </source>
</evidence>
<feature type="region of interest" description="Disordered" evidence="8">
    <location>
        <begin position="327"/>
        <end position="348"/>
    </location>
</feature>
<keyword evidence="11" id="KW-1185">Reference proteome</keyword>
<feature type="transmembrane region" description="Helical" evidence="9">
    <location>
        <begin position="69"/>
        <end position="89"/>
    </location>
</feature>
<keyword evidence="6" id="KW-0675">Receptor</keyword>
<comment type="subcellular location">
    <subcellularLocation>
        <location evidence="1">Membrane</location>
        <topology evidence="1">Multi-pass membrane protein</topology>
    </subcellularLocation>
</comment>
<dbReference type="GO" id="GO:0004930">
    <property type="term" value="F:G protein-coupled receptor activity"/>
    <property type="evidence" value="ECO:0007669"/>
    <property type="project" value="UniProtKB-KW"/>
</dbReference>
<dbReference type="Proteomes" id="UP000515163">
    <property type="component" value="Unplaced"/>
</dbReference>
<evidence type="ECO:0000256" key="5">
    <source>
        <dbReference type="ARBA" id="ARBA00023136"/>
    </source>
</evidence>
<evidence type="ECO:0000256" key="6">
    <source>
        <dbReference type="ARBA" id="ARBA00023170"/>
    </source>
</evidence>
<organism evidence="11 12">
    <name type="scientific">Actinia tenebrosa</name>
    <name type="common">Australian red waratah sea anemone</name>
    <dbReference type="NCBI Taxonomy" id="6105"/>
    <lineage>
        <taxon>Eukaryota</taxon>
        <taxon>Metazoa</taxon>
        <taxon>Cnidaria</taxon>
        <taxon>Anthozoa</taxon>
        <taxon>Hexacorallia</taxon>
        <taxon>Actiniaria</taxon>
        <taxon>Actiniidae</taxon>
        <taxon>Actinia</taxon>
    </lineage>
</organism>
<keyword evidence="5 9" id="KW-0472">Membrane</keyword>
<evidence type="ECO:0000256" key="3">
    <source>
        <dbReference type="ARBA" id="ARBA00022989"/>
    </source>
</evidence>
<evidence type="ECO:0000256" key="9">
    <source>
        <dbReference type="SAM" id="Phobius"/>
    </source>
</evidence>
<sequence>MSNLTSFSIVYEASLQYNGTNSTLVLKDSKTAKGFKVVAYVAVLIVAITGNLFVVSAMKTDCRGKLRKFTYLVITSIAISDLLMAAMSIPERITRVLAEDQWLVAGTGGEILCKAVNFVEKVSITVSALHVMALALRRFLAVFKPPASLTWKSYRNSILVISLMWLFSALYWSPVLYYGGLLVVPGSGLYCKVRYFYPQWRTSYLVFLILLLGILVLVLVLYSAIWFKLLCSKTLREQQVGMASLVRRKTTTMVAVLVATFYACFLPYWIGWILCSYQQVFCNKIFTFISIYLTHASVAVNPFICLTFSRHYRQALGEILPFSTRERRAKTRAHGKAKVRSPRERYAI</sequence>
<evidence type="ECO:0000256" key="1">
    <source>
        <dbReference type="ARBA" id="ARBA00004141"/>
    </source>
</evidence>
<feature type="transmembrane region" description="Helical" evidence="9">
    <location>
        <begin position="204"/>
        <end position="231"/>
    </location>
</feature>
<evidence type="ECO:0000256" key="4">
    <source>
        <dbReference type="ARBA" id="ARBA00023040"/>
    </source>
</evidence>
<proteinExistence type="predicted"/>
<protein>
    <submittedName>
        <fullName evidence="12">Neuropeptide Y receptor type 1-like</fullName>
    </submittedName>
</protein>
<feature type="transmembrane region" description="Helical" evidence="9">
    <location>
        <begin position="252"/>
        <end position="273"/>
    </location>
</feature>
<dbReference type="RefSeq" id="XP_031571922.1">
    <property type="nucleotide sequence ID" value="XM_031716062.1"/>
</dbReference>
<dbReference type="Pfam" id="PF00001">
    <property type="entry name" value="7tm_1"/>
    <property type="match status" value="1"/>
</dbReference>
<dbReference type="InterPro" id="IPR000276">
    <property type="entry name" value="GPCR_Rhodpsn"/>
</dbReference>
<dbReference type="InParanoid" id="A0A6P8IXT9"/>
<feature type="transmembrane region" description="Helical" evidence="9">
    <location>
        <begin position="285"/>
        <end position="308"/>
    </location>
</feature>
<accession>A0A6P8IXT9</accession>
<dbReference type="GeneID" id="116306034"/>
<keyword evidence="3 9" id="KW-1133">Transmembrane helix</keyword>
<dbReference type="CDD" id="cd00637">
    <property type="entry name" value="7tm_classA_rhodopsin-like"/>
    <property type="match status" value="1"/>
</dbReference>
<evidence type="ECO:0000256" key="2">
    <source>
        <dbReference type="ARBA" id="ARBA00022692"/>
    </source>
</evidence>
<keyword evidence="2 9" id="KW-0812">Transmembrane</keyword>
<feature type="transmembrane region" description="Helical" evidence="9">
    <location>
        <begin position="37"/>
        <end position="57"/>
    </location>
</feature>
<name>A0A6P8IXT9_ACTTE</name>
<reference evidence="12" key="1">
    <citation type="submission" date="2025-08" db="UniProtKB">
        <authorList>
            <consortium name="RefSeq"/>
        </authorList>
    </citation>
    <scope>IDENTIFICATION</scope>
    <source>
        <tissue evidence="12">Tentacle</tissue>
    </source>
</reference>
<dbReference type="PRINTS" id="PR00237">
    <property type="entry name" value="GPCRRHODOPSN"/>
</dbReference>
<keyword evidence="7" id="KW-0807">Transducer</keyword>
<dbReference type="GO" id="GO:0005886">
    <property type="term" value="C:plasma membrane"/>
    <property type="evidence" value="ECO:0007669"/>
    <property type="project" value="TreeGrafter"/>
</dbReference>
<feature type="transmembrane region" description="Helical" evidence="9">
    <location>
        <begin position="160"/>
        <end position="184"/>
    </location>
</feature>
<feature type="transmembrane region" description="Helical" evidence="9">
    <location>
        <begin position="122"/>
        <end position="140"/>
    </location>
</feature>
<evidence type="ECO:0000313" key="12">
    <source>
        <dbReference type="RefSeq" id="XP_031571922.1"/>
    </source>
</evidence>
<keyword evidence="4" id="KW-0297">G-protein coupled receptor</keyword>
<evidence type="ECO:0000313" key="11">
    <source>
        <dbReference type="Proteomes" id="UP000515163"/>
    </source>
</evidence>
<dbReference type="SUPFAM" id="SSF81321">
    <property type="entry name" value="Family A G protein-coupled receptor-like"/>
    <property type="match status" value="1"/>
</dbReference>
<feature type="domain" description="G-protein coupled receptors family 1 profile" evidence="10">
    <location>
        <begin position="50"/>
        <end position="305"/>
    </location>
</feature>
<dbReference type="PROSITE" id="PS50262">
    <property type="entry name" value="G_PROTEIN_RECEP_F1_2"/>
    <property type="match status" value="1"/>
</dbReference>
<dbReference type="PANTHER" id="PTHR45695:SF9">
    <property type="entry name" value="LEUCOKININ RECEPTOR"/>
    <property type="match status" value="1"/>
</dbReference>